<dbReference type="PROSITE" id="PS51257">
    <property type="entry name" value="PROKAR_LIPOPROTEIN"/>
    <property type="match status" value="1"/>
</dbReference>
<keyword evidence="3" id="KW-0472">Membrane</keyword>
<dbReference type="EMBL" id="JACHXI010000023">
    <property type="protein sequence ID" value="MBB3105046.1"/>
    <property type="molecule type" value="Genomic_DNA"/>
</dbReference>
<keyword evidence="4" id="KW-0812">Transmembrane</keyword>
<name>A0A839T9A0_AZOMA</name>
<keyword evidence="8" id="KW-0175">Coiled coil</keyword>
<dbReference type="PANTHER" id="PTHR30203:SF33">
    <property type="entry name" value="BLR4455 PROTEIN"/>
    <property type="match status" value="1"/>
</dbReference>
<dbReference type="GO" id="GO:0016020">
    <property type="term" value="C:membrane"/>
    <property type="evidence" value="ECO:0007669"/>
    <property type="project" value="UniProtKB-SubCell"/>
</dbReference>
<evidence type="ECO:0000256" key="1">
    <source>
        <dbReference type="ARBA" id="ARBA00004442"/>
    </source>
</evidence>
<reference evidence="10 11" key="1">
    <citation type="submission" date="2020-08" db="EMBL/GenBank/DDBJ databases">
        <title>Genomic Encyclopedia of Type Strains, Phase III (KMG-III): the genomes of soil and plant-associated and newly described type strains.</title>
        <authorList>
            <person name="Whitman W."/>
        </authorList>
    </citation>
    <scope>NUCLEOTIDE SEQUENCE [LARGE SCALE GENOMIC DNA]</scope>
    <source>
        <strain evidence="10 11">CECT 4462</strain>
    </source>
</reference>
<feature type="coiled-coil region" evidence="8">
    <location>
        <begin position="67"/>
        <end position="101"/>
    </location>
</feature>
<evidence type="ECO:0000313" key="10">
    <source>
        <dbReference type="EMBL" id="MBB3105046.1"/>
    </source>
</evidence>
<keyword evidence="11" id="KW-1185">Reference proteome</keyword>
<dbReference type="Gene3D" id="2.20.200.10">
    <property type="entry name" value="Outer membrane efflux proteins (OEP)"/>
    <property type="match status" value="1"/>
</dbReference>
<comment type="subcellular location">
    <subcellularLocation>
        <location evidence="1">Cell outer membrane</location>
    </subcellularLocation>
</comment>
<sequence>MKRFWPAISRSAGLALFMSLSACDLAPTYQPPEFVVPANWQGNGPGSADSTQTVQPGWWKLYHDPVLDRIEEQATANNADLQAAAERFQQARDSMMQARSRLMPQALLGFGASASMVSWEPDIWSAIRNETRAQVAAAQQRAAEYAAARLSLQAEIAHDYFALRGLDAQDANYKQSIQYYEKSLDIVQTRVTGLLSPRLDAVRAQELLYSTRAEELDIQAQRQVMEHAIAVLSNVAPSNFHIAPVDTNANTAVPSIPANIPSLLLQRRPDIARAERMMAEANANIGVKRASFYPNVFLRAGGEESGVGVELPVFTGGARRAGTQQAWSMYRETGDNYRSTVLNAFREVEDGLSRVNRFSEELKSQHAAVDAAGQTQDMTMELYKGGLNTSLDLIVAQVNTLQSRTREVQVKMELLQSSAELIRALGGGWNQAALPTSDQIQPFGTLQYNDLDKPTPTGGIDVNTDPKAGTDLTRSVLLEESKPAR</sequence>
<evidence type="ECO:0000256" key="5">
    <source>
        <dbReference type="ARBA" id="ARBA00023139"/>
    </source>
</evidence>
<accession>A0A839T9A0</accession>
<keyword evidence="6" id="KW-0998">Cell outer membrane</keyword>
<dbReference type="PANTHER" id="PTHR30203">
    <property type="entry name" value="OUTER MEMBRANE CATION EFFLUX PROTEIN"/>
    <property type="match status" value="1"/>
</dbReference>
<keyword evidence="3" id="KW-1134">Transmembrane beta strand</keyword>
<evidence type="ECO:0000256" key="6">
    <source>
        <dbReference type="ARBA" id="ARBA00023237"/>
    </source>
</evidence>
<evidence type="ECO:0000256" key="9">
    <source>
        <dbReference type="SAM" id="SignalP"/>
    </source>
</evidence>
<dbReference type="InterPro" id="IPR003423">
    <property type="entry name" value="OMP_efflux"/>
</dbReference>
<proteinExistence type="inferred from homology"/>
<dbReference type="AlphaFoldDB" id="A0A839T9A0"/>
<dbReference type="InterPro" id="IPR010131">
    <property type="entry name" value="MdtP/NodT-like"/>
</dbReference>
<evidence type="ECO:0000256" key="7">
    <source>
        <dbReference type="ARBA" id="ARBA00023288"/>
    </source>
</evidence>
<gene>
    <name evidence="10" type="ORF">FHR87_003480</name>
</gene>
<dbReference type="GO" id="GO:0015562">
    <property type="term" value="F:efflux transmembrane transporter activity"/>
    <property type="evidence" value="ECO:0007669"/>
    <property type="project" value="InterPro"/>
</dbReference>
<protein>
    <submittedName>
        <fullName evidence="10">Outer membrane protein TolC</fullName>
    </submittedName>
</protein>
<keyword evidence="7" id="KW-0449">Lipoprotein</keyword>
<feature type="coiled-coil region" evidence="8">
    <location>
        <begin position="128"/>
        <end position="155"/>
    </location>
</feature>
<dbReference type="RefSeq" id="WP_183167896.1">
    <property type="nucleotide sequence ID" value="NZ_JACHXI010000023.1"/>
</dbReference>
<dbReference type="Gene3D" id="1.20.1600.10">
    <property type="entry name" value="Outer membrane efflux proteins (OEP)"/>
    <property type="match status" value="1"/>
</dbReference>
<dbReference type="SUPFAM" id="SSF56954">
    <property type="entry name" value="Outer membrane efflux proteins (OEP)"/>
    <property type="match status" value="1"/>
</dbReference>
<keyword evidence="5" id="KW-0564">Palmitate</keyword>
<dbReference type="Proteomes" id="UP000549250">
    <property type="component" value="Unassembled WGS sequence"/>
</dbReference>
<feature type="signal peptide" evidence="9">
    <location>
        <begin position="1"/>
        <end position="22"/>
    </location>
</feature>
<evidence type="ECO:0000313" key="11">
    <source>
        <dbReference type="Proteomes" id="UP000549250"/>
    </source>
</evidence>
<comment type="caution">
    <text evidence="10">The sequence shown here is derived from an EMBL/GenBank/DDBJ whole genome shotgun (WGS) entry which is preliminary data.</text>
</comment>
<comment type="similarity">
    <text evidence="2">Belongs to the outer membrane factor (OMF) (TC 1.B.17) family.</text>
</comment>
<feature type="chain" id="PRO_5032445119" evidence="9">
    <location>
        <begin position="23"/>
        <end position="485"/>
    </location>
</feature>
<organism evidence="10 11">
    <name type="scientific">Azomonas macrocytogenes</name>
    <name type="common">Azotobacter macrocytogenes</name>
    <dbReference type="NCBI Taxonomy" id="69962"/>
    <lineage>
        <taxon>Bacteria</taxon>
        <taxon>Pseudomonadati</taxon>
        <taxon>Pseudomonadota</taxon>
        <taxon>Gammaproteobacteria</taxon>
        <taxon>Pseudomonadales</taxon>
        <taxon>Pseudomonadaceae</taxon>
        <taxon>Azomonas</taxon>
    </lineage>
</organism>
<evidence type="ECO:0000256" key="3">
    <source>
        <dbReference type="ARBA" id="ARBA00022452"/>
    </source>
</evidence>
<evidence type="ECO:0000256" key="4">
    <source>
        <dbReference type="ARBA" id="ARBA00022692"/>
    </source>
</evidence>
<keyword evidence="9" id="KW-0732">Signal</keyword>
<dbReference type="Pfam" id="PF02321">
    <property type="entry name" value="OEP"/>
    <property type="match status" value="2"/>
</dbReference>
<evidence type="ECO:0000256" key="2">
    <source>
        <dbReference type="ARBA" id="ARBA00007613"/>
    </source>
</evidence>
<evidence type="ECO:0000256" key="8">
    <source>
        <dbReference type="SAM" id="Coils"/>
    </source>
</evidence>